<feature type="non-terminal residue" evidence="2">
    <location>
        <position position="371"/>
    </location>
</feature>
<reference evidence="2 3" key="1">
    <citation type="journal article" date="2013" name="Curr. Biol.">
        <title>The Genome of the Foraminiferan Reticulomyxa filosa.</title>
        <authorList>
            <person name="Glockner G."/>
            <person name="Hulsmann N."/>
            <person name="Schleicher M."/>
            <person name="Noegel A.A."/>
            <person name="Eichinger L."/>
            <person name="Gallinger C."/>
            <person name="Pawlowski J."/>
            <person name="Sierra R."/>
            <person name="Euteneuer U."/>
            <person name="Pillet L."/>
            <person name="Moustafa A."/>
            <person name="Platzer M."/>
            <person name="Groth M."/>
            <person name="Szafranski K."/>
            <person name="Schliwa M."/>
        </authorList>
    </citation>
    <scope>NUCLEOTIDE SEQUENCE [LARGE SCALE GENOMIC DNA]</scope>
</reference>
<dbReference type="AlphaFoldDB" id="X6LMG4"/>
<protein>
    <recommendedName>
        <fullName evidence="4">Kelch domain-containing protein</fullName>
    </recommendedName>
</protein>
<dbReference type="InterPro" id="IPR015915">
    <property type="entry name" value="Kelch-typ_b-propeller"/>
</dbReference>
<evidence type="ECO:0000313" key="3">
    <source>
        <dbReference type="Proteomes" id="UP000023152"/>
    </source>
</evidence>
<keyword evidence="3" id="KW-1185">Reference proteome</keyword>
<dbReference type="SUPFAM" id="SSF117281">
    <property type="entry name" value="Kelch motif"/>
    <property type="match status" value="1"/>
</dbReference>
<feature type="compositionally biased region" description="Acidic residues" evidence="1">
    <location>
        <begin position="347"/>
        <end position="371"/>
    </location>
</feature>
<dbReference type="OrthoDB" id="1022638at2759"/>
<comment type="caution">
    <text evidence="2">The sequence shown here is derived from an EMBL/GenBank/DDBJ whole genome shotgun (WGS) entry which is preliminary data.</text>
</comment>
<organism evidence="2 3">
    <name type="scientific">Reticulomyxa filosa</name>
    <dbReference type="NCBI Taxonomy" id="46433"/>
    <lineage>
        <taxon>Eukaryota</taxon>
        <taxon>Sar</taxon>
        <taxon>Rhizaria</taxon>
        <taxon>Retaria</taxon>
        <taxon>Foraminifera</taxon>
        <taxon>Monothalamids</taxon>
        <taxon>Reticulomyxidae</taxon>
        <taxon>Reticulomyxa</taxon>
    </lineage>
</organism>
<feature type="region of interest" description="Disordered" evidence="1">
    <location>
        <begin position="332"/>
        <end position="371"/>
    </location>
</feature>
<dbReference type="Gene3D" id="2.120.10.80">
    <property type="entry name" value="Kelch-type beta propeller"/>
    <property type="match status" value="2"/>
</dbReference>
<name>X6LMG4_RETFI</name>
<dbReference type="Proteomes" id="UP000023152">
    <property type="component" value="Unassembled WGS sequence"/>
</dbReference>
<proteinExistence type="predicted"/>
<gene>
    <name evidence="2" type="ORF">RFI_35559</name>
</gene>
<evidence type="ECO:0000256" key="1">
    <source>
        <dbReference type="SAM" id="MobiDB-lite"/>
    </source>
</evidence>
<evidence type="ECO:0000313" key="2">
    <source>
        <dbReference type="EMBL" id="ETO01880.1"/>
    </source>
</evidence>
<dbReference type="EMBL" id="ASPP01037194">
    <property type="protein sequence ID" value="ETO01880.1"/>
    <property type="molecule type" value="Genomic_DNA"/>
</dbReference>
<accession>X6LMG4</accession>
<sequence length="371" mass="42859">MSKKNFETLKDLPIPLPEPQCVLHKDEILICGGRCQSGCYSYNTYKDSYKFICDYPSNVKLDGHCVVNLVNNNSEGNDEITLLSFGGLSKHTLIMKYVSVWSDNNNKNGIKRSKKLKKCNQWVPFTDNKEKVVKLGKQEDRYEGARAVIGGGNDHLLFITYQPKNISVFDLNTFQFIKHDTLPIDNEIYSPCFVSISENEQEMIRGNKKNKKNKKLLFHKKAGLLIKYDETKNNFRYYVKKVCKDIAPFWNYGYVRINDIILFFGGWSSKTGSKSVYKYSIPENKWMTFQDALPTSLDGCVAMLSKDSENVHVIGVLSANCDSAITHLKTKKQLSVQEKNKKRKEREEEEEEREEEEEEAEEEEEVEEEVE</sequence>
<evidence type="ECO:0008006" key="4">
    <source>
        <dbReference type="Google" id="ProtNLM"/>
    </source>
</evidence>